<evidence type="ECO:0000313" key="1">
    <source>
        <dbReference type="EMBL" id="MFC6380870.1"/>
    </source>
</evidence>
<name>A0ABW1W4I1_9GAMM</name>
<reference evidence="2" key="1">
    <citation type="journal article" date="2019" name="Int. J. Syst. Evol. Microbiol.">
        <title>The Global Catalogue of Microorganisms (GCM) 10K type strain sequencing project: providing services to taxonomists for standard genome sequencing and annotation.</title>
        <authorList>
            <consortium name="The Broad Institute Genomics Platform"/>
            <consortium name="The Broad Institute Genome Sequencing Center for Infectious Disease"/>
            <person name="Wu L."/>
            <person name="Ma J."/>
        </authorList>
    </citation>
    <scope>NUCLEOTIDE SEQUENCE [LARGE SCALE GENOMIC DNA]</scope>
    <source>
        <strain evidence="2">CCM 2050</strain>
    </source>
</reference>
<accession>A0ABW1W4I1</accession>
<dbReference type="RefSeq" id="WP_201561143.1">
    <property type="nucleotide sequence ID" value="NZ_CAJGZK010000001.1"/>
</dbReference>
<organism evidence="1 2">
    <name type="scientific">Psychrobacter glacincola</name>
    <dbReference type="NCBI Taxonomy" id="56810"/>
    <lineage>
        <taxon>Bacteria</taxon>
        <taxon>Pseudomonadati</taxon>
        <taxon>Pseudomonadota</taxon>
        <taxon>Gammaproteobacteria</taxon>
        <taxon>Moraxellales</taxon>
        <taxon>Moraxellaceae</taxon>
        <taxon>Psychrobacter</taxon>
    </lineage>
</organism>
<protein>
    <submittedName>
        <fullName evidence="1">Uncharacterized protein</fullName>
    </submittedName>
</protein>
<comment type="caution">
    <text evidence="1">The sequence shown here is derived from an EMBL/GenBank/DDBJ whole genome shotgun (WGS) entry which is preliminary data.</text>
</comment>
<sequence>MLSTFICFGQSIDIEFLADKDETLGTTTKIRQTARTPLYNFDKPYGFGM</sequence>
<keyword evidence="2" id="KW-1185">Reference proteome</keyword>
<gene>
    <name evidence="1" type="ORF">ACFP58_05225</name>
</gene>
<evidence type="ECO:0000313" key="2">
    <source>
        <dbReference type="Proteomes" id="UP001596264"/>
    </source>
</evidence>
<proteinExistence type="predicted"/>
<dbReference type="EMBL" id="JBHSTZ010000014">
    <property type="protein sequence ID" value="MFC6380870.1"/>
    <property type="molecule type" value="Genomic_DNA"/>
</dbReference>
<dbReference type="Proteomes" id="UP001596264">
    <property type="component" value="Unassembled WGS sequence"/>
</dbReference>